<keyword evidence="2" id="KW-1185">Reference proteome</keyword>
<evidence type="ECO:0000313" key="1">
    <source>
        <dbReference type="EMBL" id="GEL97441.1"/>
    </source>
</evidence>
<evidence type="ECO:0008006" key="3">
    <source>
        <dbReference type="Google" id="ProtNLM"/>
    </source>
</evidence>
<comment type="caution">
    <text evidence="1">The sequence shown here is derived from an EMBL/GenBank/DDBJ whole genome shotgun (WGS) entry which is preliminary data.</text>
</comment>
<name>A0A511JHG5_9CELL</name>
<protein>
    <recommendedName>
        <fullName evidence="3">DUF1579 domain-containing protein</fullName>
    </recommendedName>
</protein>
<proteinExistence type="predicted"/>
<evidence type="ECO:0000313" key="2">
    <source>
        <dbReference type="Proteomes" id="UP000321049"/>
    </source>
</evidence>
<dbReference type="AlphaFoldDB" id="A0A511JHG5"/>
<sequence>MVMECSFVTRYVPALTRLATGRHPGVTPPSRPRRGAAGWPVSLLSGMSVVDHLTPLLGRWQGTNRLRLMPTDDYQTSAATATIGVTAARFVSVAYTWADGDAPQDGLLLLGGDEDAAAVWVDSWHTGPTWMTFAGGVADGELRLRGSYPAESGPDWGWHIHVRPRDAVLTMHNVVPGHEPYQVVELALQPAP</sequence>
<reference evidence="1 2" key="1">
    <citation type="submission" date="2019-07" db="EMBL/GenBank/DDBJ databases">
        <title>Whole genome shotgun sequence of Cellulomonas terrae NBRC 100819.</title>
        <authorList>
            <person name="Hosoyama A."/>
            <person name="Uohara A."/>
            <person name="Ohji S."/>
            <person name="Ichikawa N."/>
        </authorList>
    </citation>
    <scope>NUCLEOTIDE SEQUENCE [LARGE SCALE GENOMIC DNA]</scope>
    <source>
        <strain evidence="1 2">NBRC 100819</strain>
    </source>
</reference>
<dbReference type="EMBL" id="BJWH01000003">
    <property type="protein sequence ID" value="GEL97441.1"/>
    <property type="molecule type" value="Genomic_DNA"/>
</dbReference>
<dbReference type="Proteomes" id="UP000321049">
    <property type="component" value="Unassembled WGS sequence"/>
</dbReference>
<gene>
    <name evidence="1" type="ORF">CTE05_09880</name>
</gene>
<organism evidence="1 2">
    <name type="scientific">Cellulomonas terrae</name>
    <dbReference type="NCBI Taxonomy" id="311234"/>
    <lineage>
        <taxon>Bacteria</taxon>
        <taxon>Bacillati</taxon>
        <taxon>Actinomycetota</taxon>
        <taxon>Actinomycetes</taxon>
        <taxon>Micrococcales</taxon>
        <taxon>Cellulomonadaceae</taxon>
        <taxon>Cellulomonas</taxon>
    </lineage>
</organism>
<accession>A0A511JHG5</accession>